<evidence type="ECO:0000256" key="1">
    <source>
        <dbReference type="SAM" id="SignalP"/>
    </source>
</evidence>
<evidence type="ECO:0000313" key="3">
    <source>
        <dbReference type="Proteomes" id="UP000006898"/>
    </source>
</evidence>
<dbReference type="InterPro" id="IPR008719">
    <property type="entry name" value="N2O_reductase_NosL"/>
</dbReference>
<dbReference type="KEGG" id="mox:DAMO_1960"/>
<protein>
    <submittedName>
        <fullName evidence="2">Uncharacterized protein</fullName>
    </submittedName>
</protein>
<dbReference type="InterPro" id="IPR025737">
    <property type="entry name" value="FApF"/>
</dbReference>
<dbReference type="EMBL" id="FP565575">
    <property type="protein sequence ID" value="CBE69010.1"/>
    <property type="molecule type" value="Genomic_DNA"/>
</dbReference>
<proteinExistence type="predicted"/>
<dbReference type="PANTHER" id="PTHR41247:SF1">
    <property type="entry name" value="HTH-TYPE TRANSCRIPTIONAL REPRESSOR YCNK"/>
    <property type="match status" value="1"/>
</dbReference>
<name>D5MGX9_METO1</name>
<feature type="chain" id="PRO_5003074261" evidence="1">
    <location>
        <begin position="22"/>
        <end position="458"/>
    </location>
</feature>
<dbReference type="Proteomes" id="UP000006898">
    <property type="component" value="Chromosome"/>
</dbReference>
<organism evidence="2 3">
    <name type="scientific">Methylomirabilis oxygeniifera</name>
    <dbReference type="NCBI Taxonomy" id="671143"/>
    <lineage>
        <taxon>Bacteria</taxon>
        <taxon>Candidatus Methylomirabilota</taxon>
        <taxon>Candidatus Methylomirabilia</taxon>
        <taxon>Candidatus Methylomirabilales</taxon>
        <taxon>Candidatus Methylomirabilaceae</taxon>
        <taxon>Candidatus Methylomirabilis</taxon>
    </lineage>
</organism>
<dbReference type="Pfam" id="PF13557">
    <property type="entry name" value="Phenol_MetA_deg"/>
    <property type="match status" value="1"/>
</dbReference>
<dbReference type="HOGENOM" id="CLU_596765_0_0_0"/>
<dbReference type="PANTHER" id="PTHR41247">
    <property type="entry name" value="HTH-TYPE TRANSCRIPTIONAL REPRESSOR YCNK"/>
    <property type="match status" value="1"/>
</dbReference>
<dbReference type="eggNOG" id="COG4314">
    <property type="taxonomic scope" value="Bacteria"/>
</dbReference>
<dbReference type="Pfam" id="PF05573">
    <property type="entry name" value="NosL"/>
    <property type="match status" value="1"/>
</dbReference>
<evidence type="ECO:0000313" key="2">
    <source>
        <dbReference type="EMBL" id="CBE69010.1"/>
    </source>
</evidence>
<dbReference type="Gene3D" id="3.30.70.2050">
    <property type="match status" value="1"/>
</dbReference>
<sequence>MKQIWVCILVWACLGSTVAFADDAGTTTAGEREECRICGMWIDQYQRTAAELIYKDGRKEHTCGVACMFRILDEEGVDAFTSITVRDWKTGNRVDAQDATYVIGSRVIPEMIPNIIAFESKAAAETFQAQEGGALIDLGRGLQIITPRGQTVPFRLQTAVTTGRGSFGLGAGFGYLRRDDIKLGSDSRDPRKFISSRAQQPRAPRRVESYGQSLFINYGITDRLAVLANLPYFERETSRFEKNLKTAEITTIDADAAGLGDLDLRFRYNLWRNTIQDTWVTATLTTTIPTGRFNKAFIDSPALQSGAGAPSVGGGLLFSYSWRDLWFHSSATYTGRLRNGDEYRFGNEAAAGVAVHYTPRYDVMLGIEADAVHAEKNEFKGVTVGNTGGTRVNLTFVADWRFLLALGGNFTLRAAMGLPIHEDLNHRTIGPREQVQLGGGYFGNVALTYATRFPFIEE</sequence>
<dbReference type="SUPFAM" id="SSF160387">
    <property type="entry name" value="NosL/MerB-like"/>
    <property type="match status" value="1"/>
</dbReference>
<gene>
    <name evidence="2" type="ORF">DAMO_1960</name>
</gene>
<dbReference type="STRING" id="671143.DAMO_1960"/>
<accession>D5MGX9</accession>
<dbReference type="AlphaFoldDB" id="D5MGX9"/>
<keyword evidence="1" id="KW-0732">Signal</keyword>
<reference evidence="2 3" key="1">
    <citation type="journal article" date="2010" name="Nature">
        <title>Nitrite-driven anaerobic methane oxidation by oxygenic bacteria.</title>
        <authorList>
            <person name="Ettwig K.F."/>
            <person name="Butler M.K."/>
            <person name="Le Paslier D."/>
            <person name="Pelletier E."/>
            <person name="Mangenot S."/>
            <person name="Kuypers M.M.M."/>
            <person name="Schreiber F."/>
            <person name="Dutilh B.E."/>
            <person name="Zedelius J."/>
            <person name="de Beer D."/>
            <person name="Gloerich J."/>
            <person name="Wessels H.J.C.T."/>
            <person name="van Allen T."/>
            <person name="Luesken F."/>
            <person name="Wu M."/>
            <person name="van de Pas-Schoonen K.T."/>
            <person name="Op den Camp H.J.M."/>
            <person name="Janssen-Megens E.M."/>
            <person name="Francoijs K-J."/>
            <person name="Stunnenberg H."/>
            <person name="Weissenbach J."/>
            <person name="Jetten M.S.M."/>
            <person name="Strous M."/>
        </authorList>
    </citation>
    <scope>NUCLEOTIDE SEQUENCE [LARGE SCALE GENOMIC DNA]</scope>
</reference>
<feature type="signal peptide" evidence="1">
    <location>
        <begin position="1"/>
        <end position="21"/>
    </location>
</feature>